<comment type="caution">
    <text evidence="1">The sequence shown here is derived from an EMBL/GenBank/DDBJ whole genome shotgun (WGS) entry which is preliminary data.</text>
</comment>
<protein>
    <submittedName>
        <fullName evidence="1">Uncharacterized protein</fullName>
    </submittedName>
</protein>
<sequence length="96" mass="10017">MDDGPEKCRAGLFHLSGRGIEATGYEAADGSFVVCRESGFSMIEVASCPKKKLRAKLIAEGKVKNGVFTEDVSFTSKSGAAGCVLGASVDGVKAWK</sequence>
<gene>
    <name evidence="1" type="ORF">LRU_01948</name>
</gene>
<dbReference type="AlphaFoldDB" id="F7R2L5"/>
<name>F7R2L5_9LACO</name>
<proteinExistence type="predicted"/>
<dbReference type="EMBL" id="AFOJ01000007">
    <property type="protein sequence ID" value="EGM50265.1"/>
    <property type="molecule type" value="Genomic_DNA"/>
</dbReference>
<accession>F7R2L5</accession>
<organism evidence="1 2">
    <name type="scientific">Ligilactobacillus ruminis SPM0211</name>
    <dbReference type="NCBI Taxonomy" id="1040964"/>
    <lineage>
        <taxon>Bacteria</taxon>
        <taxon>Bacillati</taxon>
        <taxon>Bacillota</taxon>
        <taxon>Bacilli</taxon>
        <taxon>Lactobacillales</taxon>
        <taxon>Lactobacillaceae</taxon>
        <taxon>Ligilactobacillus</taxon>
    </lineage>
</organism>
<evidence type="ECO:0000313" key="2">
    <source>
        <dbReference type="Proteomes" id="UP000002971"/>
    </source>
</evidence>
<evidence type="ECO:0000313" key="1">
    <source>
        <dbReference type="EMBL" id="EGM50265.1"/>
    </source>
</evidence>
<reference evidence="1 2" key="1">
    <citation type="journal article" date="2011" name="J. Bacteriol.">
        <title>Genome Sequence of Lactobacillus ruminis SPM0211, Isolated from a Fecal Sample from a Healthy Korean.</title>
        <authorList>
            <person name="Lee S."/>
            <person name="Cho Y.J."/>
            <person name="Lee A.H."/>
            <person name="Chun J."/>
            <person name="Ha N.J."/>
            <person name="Ko G."/>
        </authorList>
    </citation>
    <scope>NUCLEOTIDE SEQUENCE [LARGE SCALE GENOMIC DNA]</scope>
    <source>
        <strain evidence="1 2">SPM0211</strain>
    </source>
</reference>
<dbReference type="Proteomes" id="UP000002971">
    <property type="component" value="Unassembled WGS sequence"/>
</dbReference>